<dbReference type="AlphaFoldDB" id="A0A0M1P5G8"/>
<reference evidence="3" key="1">
    <citation type="submission" date="2015-08" db="EMBL/GenBank/DDBJ databases">
        <title>Genome sequencing project for genomic taxonomy and phylogenomics of Bacillus-like bacteria.</title>
        <authorList>
            <person name="Liu B."/>
            <person name="Wang J."/>
            <person name="Zhu Y."/>
            <person name="Liu G."/>
            <person name="Chen Q."/>
            <person name="Chen Z."/>
            <person name="Lan J."/>
            <person name="Che J."/>
            <person name="Ge C."/>
            <person name="Shi H."/>
            <person name="Pan Z."/>
            <person name="Liu X."/>
        </authorList>
    </citation>
    <scope>NUCLEOTIDE SEQUENCE [LARGE SCALE GENOMIC DNA]</scope>
    <source>
        <strain evidence="3">FJAT-22460</strain>
    </source>
</reference>
<evidence type="ECO:0000259" key="1">
    <source>
        <dbReference type="Pfam" id="PF13185"/>
    </source>
</evidence>
<proteinExistence type="predicted"/>
<dbReference type="OrthoDB" id="2360948at2"/>
<sequence>MKDEPVFDFQQAIDALRERFEFDLVSIAFVQSATDQFVLTWQYASGNLNERYKRIVLHSGKGLAGIVFKTGKPVLIQNVAEELDPNDLFNYPIIAAEQLLSVGAVPLWKDSRVAGVLLAGYRQENRLTSSRLHEFQQEIEPSIGPFLTKELEEYDSIQ</sequence>
<accession>A0A0M1P5G8</accession>
<keyword evidence="3" id="KW-1185">Reference proteome</keyword>
<dbReference type="SUPFAM" id="SSF55781">
    <property type="entry name" value="GAF domain-like"/>
    <property type="match status" value="1"/>
</dbReference>
<dbReference type="RefSeq" id="WP_054402581.1">
    <property type="nucleotide sequence ID" value="NZ_LIUT01000001.1"/>
</dbReference>
<dbReference type="Proteomes" id="UP000036932">
    <property type="component" value="Unassembled WGS sequence"/>
</dbReference>
<comment type="caution">
    <text evidence="2">The sequence shown here is derived from an EMBL/GenBank/DDBJ whole genome shotgun (WGS) entry which is preliminary data.</text>
</comment>
<feature type="domain" description="GAF" evidence="1">
    <location>
        <begin position="9"/>
        <end position="135"/>
    </location>
</feature>
<evidence type="ECO:0000313" key="2">
    <source>
        <dbReference type="EMBL" id="KOR89545.1"/>
    </source>
</evidence>
<dbReference type="PATRIC" id="fig|1705565.3.peg.4114"/>
<gene>
    <name evidence="2" type="ORF">AM231_10600</name>
</gene>
<organism evidence="2 3">
    <name type="scientific">Paenibacillus solani</name>
    <dbReference type="NCBI Taxonomy" id="1705565"/>
    <lineage>
        <taxon>Bacteria</taxon>
        <taxon>Bacillati</taxon>
        <taxon>Bacillota</taxon>
        <taxon>Bacilli</taxon>
        <taxon>Bacillales</taxon>
        <taxon>Paenibacillaceae</taxon>
        <taxon>Paenibacillus</taxon>
    </lineage>
</organism>
<protein>
    <submittedName>
        <fullName evidence="2">Control of nitrate reduction</fullName>
    </submittedName>
</protein>
<dbReference type="InterPro" id="IPR003018">
    <property type="entry name" value="GAF"/>
</dbReference>
<dbReference type="Gene3D" id="3.30.450.40">
    <property type="match status" value="1"/>
</dbReference>
<name>A0A0M1P5G8_9BACL</name>
<dbReference type="EMBL" id="LIUT01000001">
    <property type="protein sequence ID" value="KOR89545.1"/>
    <property type="molecule type" value="Genomic_DNA"/>
</dbReference>
<dbReference type="Pfam" id="PF13185">
    <property type="entry name" value="GAF_2"/>
    <property type="match status" value="1"/>
</dbReference>
<dbReference type="InterPro" id="IPR029016">
    <property type="entry name" value="GAF-like_dom_sf"/>
</dbReference>
<evidence type="ECO:0000313" key="3">
    <source>
        <dbReference type="Proteomes" id="UP000036932"/>
    </source>
</evidence>